<keyword evidence="4" id="KW-1185">Reference proteome</keyword>
<feature type="transmembrane region" description="Helical" evidence="2">
    <location>
        <begin position="73"/>
        <end position="95"/>
    </location>
</feature>
<feature type="transmembrane region" description="Helical" evidence="2">
    <location>
        <begin position="107"/>
        <end position="132"/>
    </location>
</feature>
<keyword evidence="2" id="KW-0812">Transmembrane</keyword>
<feature type="transmembrane region" description="Helical" evidence="2">
    <location>
        <begin position="456"/>
        <end position="475"/>
    </location>
</feature>
<feature type="transmembrane region" description="Helical" evidence="2">
    <location>
        <begin position="302"/>
        <end position="321"/>
    </location>
</feature>
<dbReference type="InterPro" id="IPR029063">
    <property type="entry name" value="SAM-dependent_MTases_sf"/>
</dbReference>
<feature type="transmembrane region" description="Helical" evidence="2">
    <location>
        <begin position="152"/>
        <end position="178"/>
    </location>
</feature>
<dbReference type="OrthoDB" id="5516475at2"/>
<dbReference type="GO" id="GO:0006596">
    <property type="term" value="P:polyamine biosynthetic process"/>
    <property type="evidence" value="ECO:0007669"/>
    <property type="project" value="UniProtKB-KW"/>
</dbReference>
<reference evidence="3 4" key="1">
    <citation type="submission" date="2018-05" db="EMBL/GenBank/DDBJ databases">
        <title>Abyssibacter profundi OUC007T gen. nov., sp. nov, a marine bacterium isolated from seawater of the Mariana Trench.</title>
        <authorList>
            <person name="Zhou S."/>
        </authorList>
    </citation>
    <scope>NUCLEOTIDE SEQUENCE [LARGE SCALE GENOMIC DNA]</scope>
    <source>
        <strain evidence="3 4">OUC007</strain>
    </source>
</reference>
<comment type="caution">
    <text evidence="3">The sequence shown here is derived from an EMBL/GenBank/DDBJ whole genome shotgun (WGS) entry which is preliminary data.</text>
</comment>
<dbReference type="PANTHER" id="PTHR43317">
    <property type="entry name" value="THERMOSPERMINE SYNTHASE ACAULIS5"/>
    <property type="match status" value="1"/>
</dbReference>
<feature type="transmembrane region" description="Helical" evidence="2">
    <location>
        <begin position="269"/>
        <end position="290"/>
    </location>
</feature>
<feature type="transmembrane region" description="Helical" evidence="2">
    <location>
        <begin position="190"/>
        <end position="209"/>
    </location>
</feature>
<dbReference type="Pfam" id="PF01564">
    <property type="entry name" value="Spermine_synth"/>
    <property type="match status" value="1"/>
</dbReference>
<feature type="transmembrane region" description="Helical" evidence="2">
    <location>
        <begin position="333"/>
        <end position="356"/>
    </location>
</feature>
<organism evidence="3 4">
    <name type="scientific">Abyssibacter profundi</name>
    <dbReference type="NCBI Taxonomy" id="2182787"/>
    <lineage>
        <taxon>Bacteria</taxon>
        <taxon>Pseudomonadati</taxon>
        <taxon>Pseudomonadota</taxon>
        <taxon>Gammaproteobacteria</taxon>
        <taxon>Chromatiales</taxon>
        <taxon>Oceanococcaceae</taxon>
        <taxon>Abyssibacter</taxon>
    </lineage>
</organism>
<dbReference type="AlphaFoldDB" id="A0A363UQW8"/>
<evidence type="ECO:0000256" key="2">
    <source>
        <dbReference type="SAM" id="Phobius"/>
    </source>
</evidence>
<evidence type="ECO:0000256" key="1">
    <source>
        <dbReference type="ARBA" id="ARBA00023115"/>
    </source>
</evidence>
<keyword evidence="2" id="KW-1133">Transmembrane helix</keyword>
<evidence type="ECO:0008006" key="5">
    <source>
        <dbReference type="Google" id="ProtNLM"/>
    </source>
</evidence>
<gene>
    <name evidence="3" type="ORF">DEH80_01625</name>
</gene>
<feature type="transmembrane region" description="Helical" evidence="2">
    <location>
        <begin position="431"/>
        <end position="449"/>
    </location>
</feature>
<protein>
    <recommendedName>
        <fullName evidence="5">Spermidine synthase</fullName>
    </recommendedName>
</protein>
<name>A0A363UQW8_9GAMM</name>
<sequence>MSLVFGPFRCGPPTEWGVAAASHRQNPMNTTQAMLPPQTLPRLQWALACSGAGTLLFQAIWFRQLGWALGNTVMAGAATLAAFMLGLALGAGLAIRLTRRVRRPVQVYVIAEALVAITGVGTALWLAGYWPVIAAWLGPLLDQPVFLQSARFWLAVALLTLPAVAMGIGLPLLTCLWNQQPQLGPVLGRLYAANTAGAMLGLAAAELLLVPLLGLGVSLAIAAALLCGSALLALPLRRLVEPAPETHPTRTTPQSAPQLNPPPPHRWPFWLIAAGIGAIMLAIEVTGFRLLSLQLAGTSRDLALAIVIVLIGLALGSRLAAGWTQRHPQASEWIGLVIAAAAAGWVAGVALASLGATLAHPLARWAVSVPGLLLPVSICSGALMTLLADRLRREGLISGIASSQLLAANAAGAALGAALTGSWLLPGHGPATLAVAIVIAFVVLSLFAAVASHRRVLWLAPALALLVAAAGIRSLPALVDQQVALAAQPFVQADRASRVSVAHGRNETLQLLRSDFLDQASTWRLVTGRYSMSSTARDSERYMALFAWWGLALQPDPARALLISYGLGTTARSLLADPRVEQLDVVDISPETFDLAADIHTLDPMDDPRTRAHVTDGRFYLAAKQTTYDLITGEPPPPKMASIVNLYTREYFEQMRQRLSETGVATYWLPVDQLSPRSAKSIAGAFCAVFEHCVLAAGSHYNWILIGPPAAPQPDLSPWERRASLYLLRRAGVESPAMLWTGFLADADQLQEWIGETPPLTDQRPGRLQLRAPTAQELLEYADWAAPSVARQRFFESQWVDRALNAEQQQSVAELWDWQPILNGFVHDAPIALIDGLLDTDLITPVLWGLGSGWNEQRIAGNRDLAPESEQLQAQQAFHRGVGHLARREPARAKQQFVLALEADWPRARELAVYAACRAGETDAARDIAGPARYAFRCW</sequence>
<keyword evidence="1" id="KW-0620">Polyamine biosynthesis</keyword>
<feature type="transmembrane region" description="Helical" evidence="2">
    <location>
        <begin position="43"/>
        <end position="61"/>
    </location>
</feature>
<dbReference type="NCBIfam" id="NF037959">
    <property type="entry name" value="MFS_SpdSyn"/>
    <property type="match status" value="1"/>
</dbReference>
<dbReference type="Proteomes" id="UP000251800">
    <property type="component" value="Unassembled WGS sequence"/>
</dbReference>
<keyword evidence="2" id="KW-0472">Membrane</keyword>
<dbReference type="PANTHER" id="PTHR43317:SF3">
    <property type="entry name" value="BLR2883 PROTEIN"/>
    <property type="match status" value="1"/>
</dbReference>
<dbReference type="EMBL" id="QEQK01000001">
    <property type="protein sequence ID" value="PWN57861.1"/>
    <property type="molecule type" value="Genomic_DNA"/>
</dbReference>
<accession>A0A363UQW8</accession>
<proteinExistence type="predicted"/>
<feature type="transmembrane region" description="Helical" evidence="2">
    <location>
        <begin position="405"/>
        <end position="425"/>
    </location>
</feature>
<evidence type="ECO:0000313" key="3">
    <source>
        <dbReference type="EMBL" id="PWN57861.1"/>
    </source>
</evidence>
<feature type="transmembrane region" description="Helical" evidence="2">
    <location>
        <begin position="215"/>
        <end position="234"/>
    </location>
</feature>
<dbReference type="SUPFAM" id="SSF53335">
    <property type="entry name" value="S-adenosyl-L-methionine-dependent methyltransferases"/>
    <property type="match status" value="1"/>
</dbReference>
<evidence type="ECO:0000313" key="4">
    <source>
        <dbReference type="Proteomes" id="UP000251800"/>
    </source>
</evidence>
<feature type="transmembrane region" description="Helical" evidence="2">
    <location>
        <begin position="362"/>
        <end position="384"/>
    </location>
</feature>
<dbReference type="Gene3D" id="3.40.50.150">
    <property type="entry name" value="Vaccinia Virus protein VP39"/>
    <property type="match status" value="1"/>
</dbReference>